<dbReference type="AlphaFoldDB" id="A0A2S3GL42"/>
<dbReference type="GO" id="GO:0004867">
    <property type="term" value="F:serine-type endopeptidase inhibitor activity"/>
    <property type="evidence" value="ECO:0007669"/>
    <property type="project" value="UniProtKB-KW"/>
</dbReference>
<dbReference type="Pfam" id="PF00280">
    <property type="entry name" value="potato_inhibit"/>
    <property type="match status" value="1"/>
</dbReference>
<dbReference type="PANTHER" id="PTHR33091:SF92">
    <property type="entry name" value="OS02G0124300 PROTEIN"/>
    <property type="match status" value="1"/>
</dbReference>
<dbReference type="InterPro" id="IPR036354">
    <property type="entry name" value="Prot_inh_pot1_sf"/>
</dbReference>
<evidence type="ECO:0000256" key="3">
    <source>
        <dbReference type="ARBA" id="ARBA00022900"/>
    </source>
</evidence>
<dbReference type="EMBL" id="CM008046">
    <property type="protein sequence ID" value="PAN03756.1"/>
    <property type="molecule type" value="Genomic_DNA"/>
</dbReference>
<comment type="similarity">
    <text evidence="1">Belongs to the protease inhibitor I13 (potato type I serine protease inhibitor) family.</text>
</comment>
<proteinExistence type="inferred from homology"/>
<dbReference type="Gramene" id="PAN03756">
    <property type="protein sequence ID" value="PAN03756"/>
    <property type="gene ID" value="PAHAL_1G019700"/>
</dbReference>
<dbReference type="PANTHER" id="PTHR33091">
    <property type="entry name" value="PROTEIN, PUTATIVE, EXPRESSED-RELATED"/>
    <property type="match status" value="1"/>
</dbReference>
<name>A0A2S3GL42_9POAL</name>
<organism evidence="4">
    <name type="scientific">Panicum hallii</name>
    <dbReference type="NCBI Taxonomy" id="206008"/>
    <lineage>
        <taxon>Eukaryota</taxon>
        <taxon>Viridiplantae</taxon>
        <taxon>Streptophyta</taxon>
        <taxon>Embryophyta</taxon>
        <taxon>Tracheophyta</taxon>
        <taxon>Spermatophyta</taxon>
        <taxon>Magnoliopsida</taxon>
        <taxon>Liliopsida</taxon>
        <taxon>Poales</taxon>
        <taxon>Poaceae</taxon>
        <taxon>PACMAD clade</taxon>
        <taxon>Panicoideae</taxon>
        <taxon>Panicodae</taxon>
        <taxon>Paniceae</taxon>
        <taxon>Panicinae</taxon>
        <taxon>Panicum</taxon>
        <taxon>Panicum sect. Panicum</taxon>
    </lineage>
</organism>
<dbReference type="InterPro" id="IPR000864">
    <property type="entry name" value="Prot_inh_pot1"/>
</dbReference>
<dbReference type="SUPFAM" id="SSF54654">
    <property type="entry name" value="CI-2 family of serine protease inhibitors"/>
    <property type="match status" value="1"/>
</dbReference>
<keyword evidence="2" id="KW-0646">Protease inhibitor</keyword>
<evidence type="ECO:0000256" key="2">
    <source>
        <dbReference type="ARBA" id="ARBA00022690"/>
    </source>
</evidence>
<dbReference type="GO" id="GO:0009611">
    <property type="term" value="P:response to wounding"/>
    <property type="evidence" value="ECO:0007669"/>
    <property type="project" value="InterPro"/>
</dbReference>
<protein>
    <submittedName>
        <fullName evidence="4">Uncharacterized protein</fullName>
    </submittedName>
</protein>
<dbReference type="Proteomes" id="UP000243499">
    <property type="component" value="Chromosome 1"/>
</dbReference>
<evidence type="ECO:0000313" key="4">
    <source>
        <dbReference type="EMBL" id="PAN03756.1"/>
    </source>
</evidence>
<reference evidence="4" key="1">
    <citation type="submission" date="2018-04" db="EMBL/GenBank/DDBJ databases">
        <title>WGS assembly of Panicum hallii.</title>
        <authorList>
            <person name="Lovell J."/>
            <person name="Jenkins J."/>
            <person name="Lowry D."/>
            <person name="Mamidi S."/>
            <person name="Sreedasyam A."/>
            <person name="Weng X."/>
            <person name="Barry K."/>
            <person name="Bonette J."/>
            <person name="Campitelli B."/>
            <person name="Daum C."/>
            <person name="Gordon S."/>
            <person name="Gould B."/>
            <person name="Lipzen A."/>
            <person name="Macqueen A."/>
            <person name="Palacio-Mejia J."/>
            <person name="Plott C."/>
            <person name="Shakirov E."/>
            <person name="Shu S."/>
            <person name="Yoshinaga Y."/>
            <person name="Zane M."/>
            <person name="Rokhsar D."/>
            <person name="Grimwood J."/>
            <person name="Schmutz J."/>
            <person name="Juenger T."/>
        </authorList>
    </citation>
    <scope>NUCLEOTIDE SEQUENCE [LARGE SCALE GENOMIC DNA]</scope>
    <source>
        <strain evidence="4">FIL2</strain>
    </source>
</reference>
<gene>
    <name evidence="4" type="ORF">PAHAL_1G019700</name>
</gene>
<accession>A0A2S3GL42</accession>
<dbReference type="Gene3D" id="3.30.10.10">
    <property type="entry name" value="Trypsin Inhibitor V, subunit A"/>
    <property type="match status" value="1"/>
</dbReference>
<sequence length="81" mass="8697">MAMMSGGGGGDGEDRLKISWPEVVGMGLLLAARKIRGDRADVRLEVHKVGDGVEPGRDDKRVRIFVNIDATYTVALTPFVG</sequence>
<keyword evidence="3" id="KW-0722">Serine protease inhibitor</keyword>
<evidence type="ECO:0000256" key="1">
    <source>
        <dbReference type="ARBA" id="ARBA00008210"/>
    </source>
</evidence>